<dbReference type="InterPro" id="IPR022280">
    <property type="entry name" value="PRTRC_protein-B"/>
</dbReference>
<dbReference type="InterPro" id="IPR032787">
    <property type="entry name" value="Prok-E2_D"/>
</dbReference>
<keyword evidence="2" id="KW-1185">Reference proteome</keyword>
<proteinExistence type="predicted"/>
<evidence type="ECO:0000313" key="2">
    <source>
        <dbReference type="Proteomes" id="UP000596827"/>
    </source>
</evidence>
<dbReference type="Proteomes" id="UP000596827">
    <property type="component" value="Unassembled WGS sequence"/>
</dbReference>
<dbReference type="EMBL" id="JACORU010000011">
    <property type="protein sequence ID" value="MBC5767594.1"/>
    <property type="molecule type" value="Genomic_DNA"/>
</dbReference>
<dbReference type="RefSeq" id="WP_187084077.1">
    <property type="nucleotide sequence ID" value="NZ_JACORU010000011.1"/>
</dbReference>
<dbReference type="NCBIfam" id="TIGR03737">
    <property type="entry name" value="PRTRC_B"/>
    <property type="match status" value="1"/>
</dbReference>
<organism evidence="1 2">
    <name type="scientific">Ramlibacter albus</name>
    <dbReference type="NCBI Taxonomy" id="2079448"/>
    <lineage>
        <taxon>Bacteria</taxon>
        <taxon>Pseudomonadati</taxon>
        <taxon>Pseudomonadota</taxon>
        <taxon>Betaproteobacteria</taxon>
        <taxon>Burkholderiales</taxon>
        <taxon>Comamonadaceae</taxon>
        <taxon>Ramlibacter</taxon>
    </lineage>
</organism>
<evidence type="ECO:0000313" key="1">
    <source>
        <dbReference type="EMBL" id="MBC5767594.1"/>
    </source>
</evidence>
<protein>
    <submittedName>
        <fullName evidence="1">PRTRC system protein B</fullName>
    </submittedName>
</protein>
<dbReference type="AlphaFoldDB" id="A0A923ME26"/>
<accession>A0A923ME26</accession>
<name>A0A923ME26_9BURK</name>
<reference evidence="1" key="1">
    <citation type="submission" date="2020-08" db="EMBL/GenBank/DDBJ databases">
        <title>Ramlibacter sp. GTP1 16S ribosomal RNA gene genome sequencing and assembly.</title>
        <authorList>
            <person name="Kang M."/>
        </authorList>
    </citation>
    <scope>NUCLEOTIDE SEQUENCE</scope>
    <source>
        <strain evidence="1">GTP1</strain>
    </source>
</reference>
<dbReference type="Pfam" id="PF14460">
    <property type="entry name" value="Prok-E2_D"/>
    <property type="match status" value="1"/>
</dbReference>
<sequence>MKLEVVNEGDSYALSAAVLIYTNSHRQHAFASKHEVVTLDLGPGPTPSIRPGTPFTDDDYRTLVRALAPKEQPRMQWNDPRVLAKGLGRVVWWSPPQRRSMFFKCSSHAGNAFEARGIAPTPGLVWMGTQQELYVWAYRGNQPPTRDTPLCQAPFFNVWARGQVCLGNAVLPPEDQRDDLDKWERTFFGSRFTHPNFTQPDRLTVGINPIQFWKNQMAKPSKTFPEKVLYDLKLRVKDLLDADLASVAAIGTARGEF</sequence>
<gene>
    <name evidence="1" type="ORF">H8R02_24225</name>
</gene>
<comment type="caution">
    <text evidence="1">The sequence shown here is derived from an EMBL/GenBank/DDBJ whole genome shotgun (WGS) entry which is preliminary data.</text>
</comment>